<dbReference type="GO" id="GO:0003677">
    <property type="term" value="F:DNA binding"/>
    <property type="evidence" value="ECO:0007669"/>
    <property type="project" value="UniProtKB-KW"/>
</dbReference>
<reference evidence="1 2" key="1">
    <citation type="submission" date="2020-08" db="EMBL/GenBank/DDBJ databases">
        <title>Sequencing the genomes of 1000 actinobacteria strains.</title>
        <authorList>
            <person name="Klenk H.-P."/>
        </authorList>
    </citation>
    <scope>NUCLEOTIDE SEQUENCE [LARGE SCALE GENOMIC DNA]</scope>
    <source>
        <strain evidence="1 2">DSM 45790</strain>
    </source>
</reference>
<gene>
    <name evidence="1" type="ORF">BJ981_002558</name>
</gene>
<evidence type="ECO:0000313" key="2">
    <source>
        <dbReference type="Proteomes" id="UP000588112"/>
    </source>
</evidence>
<sequence>MREDVSHLVLSMGKLMSDVNVLALLLLMCTLGGNKPEQVEEQWWDRHEIASYLKVKPATVSSYIHRQQFPKHEEFRGRKQVWRRTTIETWRGQQRGSVIVAETVEVRSPDSPREPTVQNPDGTFGHLTDHDTAYGVVQARLDLCEAARSLSESAKQLAAIPTNEQPDTSTKILKQAKDLRLKAEEIIDKAAVYKRMCGAPRPGVYQSIGFTSEAARRDYQKAGQRIHNRLHIGNVEALEKLQDKQAKELDRWHGETGSSTAQGIRRLRLLITLNRLRKQELAMNASNLQQAKQLHRIIRHQAVIYAELTRLDGAEIEWFAAASSARDKAEDLRAYIHQQLKDDLNLGPA</sequence>
<keyword evidence="1" id="KW-0238">DNA-binding</keyword>
<dbReference type="Proteomes" id="UP000588112">
    <property type="component" value="Unassembled WGS sequence"/>
</dbReference>
<dbReference type="RefSeq" id="WP_184611097.1">
    <property type="nucleotide sequence ID" value="NZ_BOOS01000079.1"/>
</dbReference>
<accession>A0A7W9DQB2</accession>
<dbReference type="EMBL" id="JACHBR010000001">
    <property type="protein sequence ID" value="MBB5626859.1"/>
    <property type="molecule type" value="Genomic_DNA"/>
</dbReference>
<evidence type="ECO:0000313" key="1">
    <source>
        <dbReference type="EMBL" id="MBB5626859.1"/>
    </source>
</evidence>
<proteinExistence type="predicted"/>
<name>A0A7W9DQB2_9ACTN</name>
<protein>
    <submittedName>
        <fullName evidence="1">Putative DNA-binding transcriptional regulator AlpA</fullName>
    </submittedName>
</protein>
<keyword evidence="2" id="KW-1185">Reference proteome</keyword>
<comment type="caution">
    <text evidence="1">The sequence shown here is derived from an EMBL/GenBank/DDBJ whole genome shotgun (WGS) entry which is preliminary data.</text>
</comment>
<dbReference type="AlphaFoldDB" id="A0A7W9DQB2"/>
<organism evidence="1 2">
    <name type="scientific">Sphaerisporangium krabiense</name>
    <dbReference type="NCBI Taxonomy" id="763782"/>
    <lineage>
        <taxon>Bacteria</taxon>
        <taxon>Bacillati</taxon>
        <taxon>Actinomycetota</taxon>
        <taxon>Actinomycetes</taxon>
        <taxon>Streptosporangiales</taxon>
        <taxon>Streptosporangiaceae</taxon>
        <taxon>Sphaerisporangium</taxon>
    </lineage>
</organism>